<gene>
    <name evidence="11" type="primary">Bma-twk-12</name>
    <name evidence="13" type="synonym">Bm1_51800</name>
    <name evidence="11" type="ORF">BM_BM3697</name>
</gene>
<evidence type="ECO:0000259" key="10">
    <source>
        <dbReference type="Pfam" id="PF07885"/>
    </source>
</evidence>
<evidence type="ECO:0000313" key="12">
    <source>
        <dbReference type="Proteomes" id="UP000006672"/>
    </source>
</evidence>
<evidence type="ECO:0000313" key="13">
    <source>
        <dbReference type="WBParaSite" id="Bm3697.1"/>
    </source>
</evidence>
<keyword evidence="5 8" id="KW-0406">Ion transport</keyword>
<proteinExistence type="inferred from homology"/>
<evidence type="ECO:0000256" key="8">
    <source>
        <dbReference type="RuleBase" id="RU003857"/>
    </source>
</evidence>
<keyword evidence="4 9" id="KW-1133">Transmembrane helix</keyword>
<dbReference type="GO" id="GO:0030322">
    <property type="term" value="P:stabilization of membrane potential"/>
    <property type="evidence" value="ECO:0007669"/>
    <property type="project" value="TreeGrafter"/>
</dbReference>
<accession>A0A4E9FVC5</accession>
<feature type="transmembrane region" description="Helical" evidence="9">
    <location>
        <begin position="243"/>
        <end position="267"/>
    </location>
</feature>
<comment type="subcellular location">
    <subcellularLocation>
        <location evidence="1">Membrane</location>
        <topology evidence="1">Multi-pass membrane protein</topology>
    </subcellularLocation>
</comment>
<feature type="domain" description="Potassium channel" evidence="10">
    <location>
        <begin position="252"/>
        <end position="326"/>
    </location>
</feature>
<evidence type="ECO:0000256" key="7">
    <source>
        <dbReference type="ARBA" id="ARBA00023303"/>
    </source>
</evidence>
<dbReference type="PANTHER" id="PTHR11003">
    <property type="entry name" value="POTASSIUM CHANNEL, SUBFAMILY K"/>
    <property type="match status" value="1"/>
</dbReference>
<dbReference type="Pfam" id="PF07885">
    <property type="entry name" value="Ion_trans_2"/>
    <property type="match status" value="2"/>
</dbReference>
<organism evidence="11">
    <name type="scientific">Brugia malayi</name>
    <name type="common">Filarial nematode worm</name>
    <dbReference type="NCBI Taxonomy" id="6279"/>
    <lineage>
        <taxon>Eukaryota</taxon>
        <taxon>Metazoa</taxon>
        <taxon>Ecdysozoa</taxon>
        <taxon>Nematoda</taxon>
        <taxon>Chromadorea</taxon>
        <taxon>Rhabditida</taxon>
        <taxon>Spirurina</taxon>
        <taxon>Spiruromorpha</taxon>
        <taxon>Filarioidea</taxon>
        <taxon>Onchocercidae</taxon>
        <taxon>Brugia</taxon>
    </lineage>
</organism>
<feature type="transmembrane region" description="Helical" evidence="9">
    <location>
        <begin position="20"/>
        <end position="37"/>
    </location>
</feature>
<evidence type="ECO:0000256" key="3">
    <source>
        <dbReference type="ARBA" id="ARBA00022692"/>
    </source>
</evidence>
<protein>
    <submittedName>
        <fullName evidence="13">BMA-TWK-12</fullName>
    </submittedName>
</protein>
<dbReference type="GeneID" id="6105245"/>
<keyword evidence="7 8" id="KW-0407">Ion channel</keyword>
<keyword evidence="12" id="KW-1185">Reference proteome</keyword>
<dbReference type="KEGG" id="bmy:BM_BM3697"/>
<accession>A0A8L7T3L6</accession>
<dbReference type="OrthoDB" id="297496at2759"/>
<evidence type="ECO:0000256" key="5">
    <source>
        <dbReference type="ARBA" id="ARBA00023065"/>
    </source>
</evidence>
<dbReference type="EMBL" id="CAAKNF010000195">
    <property type="protein sequence ID" value="VIO98521.1"/>
    <property type="molecule type" value="Genomic_DNA"/>
</dbReference>
<sequence length="703" mass="80196">MRKIFHFLQQAYRNFHLNNLLPFIILISYTLIGAAIFRKLELELDLRERELFRRSYNYAFNQIIKRILELRCDDNVIRRDQSLQVRYAEEAVNWFLDYTNLTGIIRERNATSPWSWYGSMFYAGQLYTTIGYGLPVAKTLAGQIASIFYIMFGIPIFLIILKDVGRLLSRSFRKFYKRSRSTGKKFVGGMRKISITMKTLYNRTYLPPTTGSDHSLTVKEVDLDPEITTVMQQSSRKFAHENAFSIPIALAMLILWIGFSAALFCLYEPEWGYLTSVYFFFVSISTVGLGDIVPGNKDMMLGYFLLILIGLALLSMCINLIQVALEKILGQLLQEYIDEIERVAAIAKNEVDYECKISPFEVGMASGLLTVPLDKQYKAMRSLPTRFKEWVAERIANNMIESQLAEINSDIESESEMSIPFQHQSQEYQQQQAQTCRNSPGEMQFSRPTLRGGDLIDYLWKHIPAIRTVQALEKAKFYTPNDDFQSMLFSKFVRNSKLERFMDQVCEPIPRTHHATTQTDIIHSSNIATFEEDMHLSPGLRDSSSTRSDISRQSTNSLLNAFDIESVLSDAFGDIEFREACALLATSDDSTSICASTASSQIVSSKKSFDLSSKWKPRWKQISRNLKAKSCHGTISSHSGERSTAAVLPLLSNIQLSRIGEQIFKLNGDNRPSIFQFLPEAAVNIDLERSRCALQYCILQLTG</sequence>
<dbReference type="GO" id="GO:0022841">
    <property type="term" value="F:potassium ion leak channel activity"/>
    <property type="evidence" value="ECO:0007669"/>
    <property type="project" value="TreeGrafter"/>
</dbReference>
<dbReference type="InterPro" id="IPR013099">
    <property type="entry name" value="K_chnl_dom"/>
</dbReference>
<evidence type="ECO:0000256" key="6">
    <source>
        <dbReference type="ARBA" id="ARBA00023136"/>
    </source>
</evidence>
<dbReference type="WBParaSite" id="Bm3697.1">
    <property type="protein sequence ID" value="Bm3697.1"/>
    <property type="gene ID" value="WBGene00223958"/>
</dbReference>
<keyword evidence="3 8" id="KW-0812">Transmembrane</keyword>
<dbReference type="GO" id="GO:0015271">
    <property type="term" value="F:outward rectifier potassium channel activity"/>
    <property type="evidence" value="ECO:0007669"/>
    <property type="project" value="TreeGrafter"/>
</dbReference>
<dbReference type="InterPro" id="IPR003280">
    <property type="entry name" value="2pore_dom_K_chnl"/>
</dbReference>
<name>A0A4E9FVC5_BRUMA</name>
<dbReference type="GO" id="GO:0005886">
    <property type="term" value="C:plasma membrane"/>
    <property type="evidence" value="ECO:0007669"/>
    <property type="project" value="TreeGrafter"/>
</dbReference>
<comment type="similarity">
    <text evidence="8">Belongs to the two pore domain potassium channel (TC 1.A.1.8) family.</text>
</comment>
<dbReference type="SUPFAM" id="SSF81324">
    <property type="entry name" value="Voltage-gated potassium channels"/>
    <property type="match status" value="2"/>
</dbReference>
<keyword evidence="6 9" id="KW-0472">Membrane</keyword>
<reference evidence="12" key="1">
    <citation type="journal article" date="2007" name="Science">
        <title>Draft genome of the filarial nematode parasite Brugia malayi.</title>
        <authorList>
            <person name="Ghedin E."/>
            <person name="Wang S."/>
            <person name="Spiro D."/>
            <person name="Caler E."/>
            <person name="Zhao Q."/>
            <person name="Crabtree J."/>
            <person name="Allen J.E."/>
            <person name="Delcher A.L."/>
            <person name="Guiliano D.B."/>
            <person name="Miranda-Saavedra D."/>
            <person name="Angiuoli S.V."/>
            <person name="Creasy T."/>
            <person name="Amedeo P."/>
            <person name="Haas B."/>
            <person name="El-Sayed N.M."/>
            <person name="Wortman J.R."/>
            <person name="Feldblyum T."/>
            <person name="Tallon L."/>
            <person name="Schatz M."/>
            <person name="Shumway M."/>
            <person name="Koo H."/>
            <person name="Salzberg S.L."/>
            <person name="Schobel S."/>
            <person name="Pertea M."/>
            <person name="Pop M."/>
            <person name="White O."/>
            <person name="Barton G.J."/>
            <person name="Carlow C.K."/>
            <person name="Crawford M.J."/>
            <person name="Daub J."/>
            <person name="Dimmic M.W."/>
            <person name="Estes C.F."/>
            <person name="Foster J.M."/>
            <person name="Ganatra M."/>
            <person name="Gregory W.F."/>
            <person name="Johnson N.M."/>
            <person name="Jin J."/>
            <person name="Komuniecki R."/>
            <person name="Korf I."/>
            <person name="Kumar S."/>
            <person name="Laney S."/>
            <person name="Li B.W."/>
            <person name="Li W."/>
            <person name="Lindblom T.H."/>
            <person name="Lustigman S."/>
            <person name="Ma D."/>
            <person name="Maina C.V."/>
            <person name="Martin D.M."/>
            <person name="McCarter J.P."/>
            <person name="McReynolds L."/>
            <person name="Mitreva M."/>
            <person name="Nutman T.B."/>
            <person name="Parkinson J."/>
            <person name="Peregrin-Alvarez J.M."/>
            <person name="Poole C."/>
            <person name="Ren Q."/>
            <person name="Saunders L."/>
            <person name="Sluder A.E."/>
            <person name="Smith K."/>
            <person name="Stanke M."/>
            <person name="Unnasch T.R."/>
            <person name="Ware J."/>
            <person name="Wei A.D."/>
            <person name="Weil G."/>
            <person name="Williams D.J."/>
            <person name="Zhang Y."/>
            <person name="Williams S.A."/>
            <person name="Fraser-Liggett C."/>
            <person name="Slatko B."/>
            <person name="Blaxter M.L."/>
            <person name="Scott A.L."/>
        </authorList>
    </citation>
    <scope>NUCLEOTIDE SEQUENCE</scope>
    <source>
        <strain evidence="12">FR3</strain>
    </source>
</reference>
<dbReference type="RefSeq" id="XP_001901828.2">
    <property type="nucleotide sequence ID" value="XM_001901793.2"/>
</dbReference>
<feature type="transmembrane region" description="Helical" evidence="9">
    <location>
        <begin position="140"/>
        <end position="161"/>
    </location>
</feature>
<dbReference type="PANTHER" id="PTHR11003:SF152">
    <property type="entry name" value="TWIK FAMILY OF POTASSIUM CHANNELS PROTEIN 12"/>
    <property type="match status" value="1"/>
</dbReference>
<feature type="transmembrane region" description="Helical" evidence="9">
    <location>
        <begin position="273"/>
        <end position="293"/>
    </location>
</feature>
<feature type="transmembrane region" description="Helical" evidence="9">
    <location>
        <begin position="300"/>
        <end position="321"/>
    </location>
</feature>
<dbReference type="Gene3D" id="1.10.287.70">
    <property type="match status" value="1"/>
</dbReference>
<keyword evidence="2 8" id="KW-0813">Transport</keyword>
<feature type="transmembrane region" description="Helical" evidence="9">
    <location>
        <begin position="114"/>
        <end position="134"/>
    </location>
</feature>
<reference evidence="11" key="2">
    <citation type="submission" date="2019-04" db="EMBL/GenBank/DDBJ databases">
        <authorList>
            <person name="Howe K."/>
            <person name="Paulini M."/>
            <person name="Williams G."/>
        </authorList>
    </citation>
    <scope>NUCLEOTIDE SEQUENCE [LARGE SCALE GENOMIC DNA]</scope>
    <source>
        <strain evidence="11">FR3</strain>
    </source>
</reference>
<evidence type="ECO:0000313" key="11">
    <source>
        <dbReference type="EMBL" id="VIO98521.1"/>
    </source>
</evidence>
<evidence type="ECO:0000256" key="2">
    <source>
        <dbReference type="ARBA" id="ARBA00022448"/>
    </source>
</evidence>
<dbReference type="Proteomes" id="UP000006672">
    <property type="component" value="Unassembled WGS sequence"/>
</dbReference>
<dbReference type="PRINTS" id="PR01333">
    <property type="entry name" value="2POREKCHANEL"/>
</dbReference>
<feature type="domain" description="Potassium channel" evidence="10">
    <location>
        <begin position="109"/>
        <end position="169"/>
    </location>
</feature>
<evidence type="ECO:0000256" key="9">
    <source>
        <dbReference type="SAM" id="Phobius"/>
    </source>
</evidence>
<dbReference type="CTD" id="6105245"/>
<reference evidence="13" key="3">
    <citation type="submission" date="2022-04" db="UniProtKB">
        <authorList>
            <consortium name="WormBaseParasite"/>
        </authorList>
    </citation>
    <scope>IDENTIFICATION</scope>
</reference>
<dbReference type="AlphaFoldDB" id="A0A4E9FVC5"/>
<evidence type="ECO:0000256" key="4">
    <source>
        <dbReference type="ARBA" id="ARBA00022989"/>
    </source>
</evidence>
<evidence type="ECO:0000256" key="1">
    <source>
        <dbReference type="ARBA" id="ARBA00004141"/>
    </source>
</evidence>